<dbReference type="Pfam" id="PF01476">
    <property type="entry name" value="LysM"/>
    <property type="match status" value="3"/>
</dbReference>
<dbReference type="Gene3D" id="1.10.10.2520">
    <property type="entry name" value="Cell wall hydrolase SleB, domain 1"/>
    <property type="match status" value="1"/>
</dbReference>
<dbReference type="InterPro" id="IPR011105">
    <property type="entry name" value="Cell_wall_hydrolase_SleB"/>
</dbReference>
<dbReference type="InterPro" id="IPR018392">
    <property type="entry name" value="LysM"/>
</dbReference>
<protein>
    <submittedName>
        <fullName evidence="3">LysM peptidoglycan-binding domain-containing protein</fullName>
    </submittedName>
</protein>
<evidence type="ECO:0000313" key="3">
    <source>
        <dbReference type="EMBL" id="AYO29818.1"/>
    </source>
</evidence>
<dbReference type="GO" id="GO:0008932">
    <property type="term" value="F:lytic endotransglycosylase activity"/>
    <property type="evidence" value="ECO:0007669"/>
    <property type="project" value="TreeGrafter"/>
</dbReference>
<dbReference type="PROSITE" id="PS51782">
    <property type="entry name" value="LYSM"/>
    <property type="match status" value="3"/>
</dbReference>
<dbReference type="PANTHER" id="PTHR33734:SF22">
    <property type="entry name" value="MEMBRANE-BOUND LYTIC MUREIN TRANSGLYCOSYLASE D"/>
    <property type="match status" value="1"/>
</dbReference>
<proteinExistence type="predicted"/>
<reference evidence="3 4" key="1">
    <citation type="submission" date="2018-10" db="EMBL/GenBank/DDBJ databases">
        <authorList>
            <person name="Zhang X."/>
        </authorList>
    </citation>
    <scope>NUCLEOTIDE SEQUENCE [LARGE SCALE GENOMIC DNA]</scope>
    <source>
        <strain evidence="3 4">SK-G1</strain>
    </source>
</reference>
<accession>A0A3G2R3W8</accession>
<evidence type="ECO:0000313" key="4">
    <source>
        <dbReference type="Proteomes" id="UP000280960"/>
    </source>
</evidence>
<dbReference type="EMBL" id="CP033169">
    <property type="protein sequence ID" value="AYO29818.1"/>
    <property type="molecule type" value="Genomic_DNA"/>
</dbReference>
<evidence type="ECO:0000256" key="1">
    <source>
        <dbReference type="SAM" id="SignalP"/>
    </source>
</evidence>
<dbReference type="Gene3D" id="3.10.350.10">
    <property type="entry name" value="LysM domain"/>
    <property type="match status" value="3"/>
</dbReference>
<dbReference type="CDD" id="cd00118">
    <property type="entry name" value="LysM"/>
    <property type="match status" value="3"/>
</dbReference>
<dbReference type="PANTHER" id="PTHR33734">
    <property type="entry name" value="LYSM DOMAIN-CONTAINING GPI-ANCHORED PROTEIN 2"/>
    <property type="match status" value="1"/>
</dbReference>
<keyword evidence="4" id="KW-1185">Reference proteome</keyword>
<dbReference type="AlphaFoldDB" id="A0A3G2R3W8"/>
<gene>
    <name evidence="3" type="ORF">D2962_03615</name>
</gene>
<feature type="domain" description="LysM" evidence="2">
    <location>
        <begin position="72"/>
        <end position="115"/>
    </location>
</feature>
<sequence>MQLFKKLNIAAFAVTFFLLLGGTAQAQVYTVQPGDTLFLLSKSTGVPMEKIVSANTLANDQILAGQVLLLPEKYIVKSGDTLYLISRRYGIDLQELKSLNGLSSDEIFVGQALYIPQKSPYRRITVQKGDTLFLISRAYGVTVQDLKDLNGLIGDDIYPGMRLLIPHSAQVPATAPERSGELPSRGYIDRDAYVKSSSGIYYTAEDRMVLAKLIHAEAEGEPYDGKVAVGAVVVNRVKSPDFPNTIKDVVYQIDELGLYQFSPVEEGRLDYITPNKDSLSAADDALAGVDPTGGALYFFNPAKISNKWLLSKPVLYKIGNHVFTK</sequence>
<feature type="domain" description="LysM" evidence="2">
    <location>
        <begin position="27"/>
        <end position="70"/>
    </location>
</feature>
<dbReference type="Proteomes" id="UP000280960">
    <property type="component" value="Chromosome"/>
</dbReference>
<feature type="chain" id="PRO_5018022144" evidence="1">
    <location>
        <begin position="27"/>
        <end position="325"/>
    </location>
</feature>
<organism evidence="3 4">
    <name type="scientific">Biomaibacter acetigenes</name>
    <dbReference type="NCBI Taxonomy" id="2316383"/>
    <lineage>
        <taxon>Bacteria</taxon>
        <taxon>Bacillati</taxon>
        <taxon>Bacillota</taxon>
        <taxon>Clostridia</taxon>
        <taxon>Thermosediminibacterales</taxon>
        <taxon>Tepidanaerobacteraceae</taxon>
        <taxon>Biomaibacter</taxon>
    </lineage>
</organism>
<evidence type="ECO:0000259" key="2">
    <source>
        <dbReference type="PROSITE" id="PS51782"/>
    </source>
</evidence>
<dbReference type="GO" id="GO:0016787">
    <property type="term" value="F:hydrolase activity"/>
    <property type="evidence" value="ECO:0007669"/>
    <property type="project" value="InterPro"/>
</dbReference>
<feature type="signal peptide" evidence="1">
    <location>
        <begin position="1"/>
        <end position="26"/>
    </location>
</feature>
<dbReference type="InterPro" id="IPR042047">
    <property type="entry name" value="SleB_dom1"/>
</dbReference>
<dbReference type="Pfam" id="PF07486">
    <property type="entry name" value="Hydrolase_2"/>
    <property type="match status" value="1"/>
</dbReference>
<dbReference type="KEGG" id="bacg:D2962_03615"/>
<dbReference type="SMART" id="SM00257">
    <property type="entry name" value="LysM"/>
    <property type="match status" value="3"/>
</dbReference>
<dbReference type="InterPro" id="IPR036779">
    <property type="entry name" value="LysM_dom_sf"/>
</dbReference>
<dbReference type="Gene3D" id="6.20.240.60">
    <property type="match status" value="1"/>
</dbReference>
<dbReference type="RefSeq" id="WP_120765401.1">
    <property type="nucleotide sequence ID" value="NZ_CP033169.1"/>
</dbReference>
<name>A0A3G2R3W8_9FIRM</name>
<dbReference type="SUPFAM" id="SSF54106">
    <property type="entry name" value="LysM domain"/>
    <property type="match status" value="3"/>
</dbReference>
<feature type="domain" description="LysM" evidence="2">
    <location>
        <begin position="122"/>
        <end position="165"/>
    </location>
</feature>
<keyword evidence="1" id="KW-0732">Signal</keyword>